<evidence type="ECO:0000259" key="1">
    <source>
        <dbReference type="Pfam" id="PF04149"/>
    </source>
</evidence>
<keyword evidence="3" id="KW-1185">Reference proteome</keyword>
<evidence type="ECO:0000313" key="2">
    <source>
        <dbReference type="EMBL" id="GGN00548.1"/>
    </source>
</evidence>
<comment type="caution">
    <text evidence="2">The sequence shown here is derived from an EMBL/GenBank/DDBJ whole genome shotgun (WGS) entry which is preliminary data.</text>
</comment>
<organism evidence="2 3">
    <name type="scientific">Lentzea pudingi</name>
    <dbReference type="NCBI Taxonomy" id="1789439"/>
    <lineage>
        <taxon>Bacteria</taxon>
        <taxon>Bacillati</taxon>
        <taxon>Actinomycetota</taxon>
        <taxon>Actinomycetes</taxon>
        <taxon>Pseudonocardiales</taxon>
        <taxon>Pseudonocardiaceae</taxon>
        <taxon>Lentzea</taxon>
    </lineage>
</organism>
<gene>
    <name evidence="2" type="ORF">GCM10011609_43730</name>
</gene>
<protein>
    <recommendedName>
        <fullName evidence="1">DUF397 domain-containing protein</fullName>
    </recommendedName>
</protein>
<dbReference type="InterPro" id="IPR007278">
    <property type="entry name" value="DUF397"/>
</dbReference>
<name>A0ABQ2I6X5_9PSEU</name>
<accession>A0ABQ2I6X5</accession>
<dbReference type="Proteomes" id="UP000597656">
    <property type="component" value="Unassembled WGS sequence"/>
</dbReference>
<evidence type="ECO:0000313" key="3">
    <source>
        <dbReference type="Proteomes" id="UP000597656"/>
    </source>
</evidence>
<feature type="domain" description="DUF397" evidence="1">
    <location>
        <begin position="17"/>
        <end position="68"/>
    </location>
</feature>
<dbReference type="EMBL" id="BMNC01000005">
    <property type="protein sequence ID" value="GGN00548.1"/>
    <property type="molecule type" value="Genomic_DNA"/>
</dbReference>
<reference evidence="3" key="1">
    <citation type="journal article" date="2019" name="Int. J. Syst. Evol. Microbiol.">
        <title>The Global Catalogue of Microorganisms (GCM) 10K type strain sequencing project: providing services to taxonomists for standard genome sequencing and annotation.</title>
        <authorList>
            <consortium name="The Broad Institute Genomics Platform"/>
            <consortium name="The Broad Institute Genome Sequencing Center for Infectious Disease"/>
            <person name="Wu L."/>
            <person name="Ma J."/>
        </authorList>
    </citation>
    <scope>NUCLEOTIDE SEQUENCE [LARGE SCALE GENOMIC DNA]</scope>
    <source>
        <strain evidence="3">CGMCC 4.7319</strain>
    </source>
</reference>
<sequence>MDREVGCRKVGVEVSVVWRKSSRSNNGGNGSCVEIALFGSVARVRDSKSASNYEVAAPEWASFISAIKRGDFEKK</sequence>
<dbReference type="Pfam" id="PF04149">
    <property type="entry name" value="DUF397"/>
    <property type="match status" value="1"/>
</dbReference>
<proteinExistence type="predicted"/>